<organism evidence="1 2">
    <name type="scientific">Neohortaea acidophila</name>
    <dbReference type="NCBI Taxonomy" id="245834"/>
    <lineage>
        <taxon>Eukaryota</taxon>
        <taxon>Fungi</taxon>
        <taxon>Dikarya</taxon>
        <taxon>Ascomycota</taxon>
        <taxon>Pezizomycotina</taxon>
        <taxon>Dothideomycetes</taxon>
        <taxon>Dothideomycetidae</taxon>
        <taxon>Mycosphaerellales</taxon>
        <taxon>Teratosphaeriaceae</taxon>
        <taxon>Neohortaea</taxon>
    </lineage>
</organism>
<keyword evidence="2" id="KW-1185">Reference proteome</keyword>
<evidence type="ECO:0000313" key="2">
    <source>
        <dbReference type="Proteomes" id="UP000799767"/>
    </source>
</evidence>
<protein>
    <submittedName>
        <fullName evidence="1">Uncharacterized protein</fullName>
    </submittedName>
</protein>
<name>A0A6A6PLL9_9PEZI</name>
<proteinExistence type="predicted"/>
<reference evidence="1" key="1">
    <citation type="journal article" date="2020" name="Stud. Mycol.">
        <title>101 Dothideomycetes genomes: a test case for predicting lifestyles and emergence of pathogens.</title>
        <authorList>
            <person name="Haridas S."/>
            <person name="Albert R."/>
            <person name="Binder M."/>
            <person name="Bloem J."/>
            <person name="Labutti K."/>
            <person name="Salamov A."/>
            <person name="Andreopoulos B."/>
            <person name="Baker S."/>
            <person name="Barry K."/>
            <person name="Bills G."/>
            <person name="Bluhm B."/>
            <person name="Cannon C."/>
            <person name="Castanera R."/>
            <person name="Culley D."/>
            <person name="Daum C."/>
            <person name="Ezra D."/>
            <person name="Gonzalez J."/>
            <person name="Henrissat B."/>
            <person name="Kuo A."/>
            <person name="Liang C."/>
            <person name="Lipzen A."/>
            <person name="Lutzoni F."/>
            <person name="Magnuson J."/>
            <person name="Mondo S."/>
            <person name="Nolan M."/>
            <person name="Ohm R."/>
            <person name="Pangilinan J."/>
            <person name="Park H.-J."/>
            <person name="Ramirez L."/>
            <person name="Alfaro M."/>
            <person name="Sun H."/>
            <person name="Tritt A."/>
            <person name="Yoshinaga Y."/>
            <person name="Zwiers L.-H."/>
            <person name="Turgeon B."/>
            <person name="Goodwin S."/>
            <person name="Spatafora J."/>
            <person name="Crous P."/>
            <person name="Grigoriev I."/>
        </authorList>
    </citation>
    <scope>NUCLEOTIDE SEQUENCE</scope>
    <source>
        <strain evidence="1">CBS 113389</strain>
    </source>
</reference>
<dbReference type="GeneID" id="54475343"/>
<accession>A0A6A6PLL9</accession>
<sequence length="154" mass="17290">MRISKNMRLVNDDNDTWPVPECPVALTHCCPISLLALHSSASSECKATCTILLARSLRTRPTIFPPTSLNEAFCRSRTRYAVHSTFMRTAKPSASGRGELLLLSRSVAYDNRLVEDCPYRKSDLTRLLLNHDPRTAGNVQLIIALNFTFHSERS</sequence>
<evidence type="ECO:0000313" key="1">
    <source>
        <dbReference type="EMBL" id="KAF2480554.1"/>
    </source>
</evidence>
<dbReference type="AlphaFoldDB" id="A0A6A6PLL9"/>
<dbReference type="Proteomes" id="UP000799767">
    <property type="component" value="Unassembled WGS sequence"/>
</dbReference>
<dbReference type="RefSeq" id="XP_033587124.1">
    <property type="nucleotide sequence ID" value="XM_033734341.1"/>
</dbReference>
<gene>
    <name evidence="1" type="ORF">BDY17DRAFT_302003</name>
</gene>
<dbReference type="EMBL" id="MU001639">
    <property type="protein sequence ID" value="KAF2480554.1"/>
    <property type="molecule type" value="Genomic_DNA"/>
</dbReference>